<comment type="caution">
    <text evidence="2">The sequence shown here is derived from an EMBL/GenBank/DDBJ whole genome shotgun (WGS) entry which is preliminary data.</text>
</comment>
<proteinExistence type="predicted"/>
<sequence length="89" mass="9752">MWFELYLAMAVLVSVAAWLLSPQFQSSDPPGDNVRAFWSVAAGALWPLVLIGAAQIFAVHYVVRRLRPAHSEDWDPAAAVAMADISVRS</sequence>
<protein>
    <submittedName>
        <fullName evidence="2">Uncharacterized protein</fullName>
    </submittedName>
</protein>
<keyword evidence="1" id="KW-1133">Transmembrane helix</keyword>
<name>A0A255DD22_9MYCO</name>
<gene>
    <name evidence="2" type="ORF">CG716_19245</name>
</gene>
<dbReference type="EMBL" id="NOZR01000017">
    <property type="protein sequence ID" value="OYN77337.1"/>
    <property type="molecule type" value="Genomic_DNA"/>
</dbReference>
<evidence type="ECO:0000313" key="2">
    <source>
        <dbReference type="EMBL" id="OYN77337.1"/>
    </source>
</evidence>
<evidence type="ECO:0000313" key="3">
    <source>
        <dbReference type="Proteomes" id="UP000216063"/>
    </source>
</evidence>
<organism evidence="2 3">
    <name type="scientific">Mycolicibacterium sphagni</name>
    <dbReference type="NCBI Taxonomy" id="1786"/>
    <lineage>
        <taxon>Bacteria</taxon>
        <taxon>Bacillati</taxon>
        <taxon>Actinomycetota</taxon>
        <taxon>Actinomycetes</taxon>
        <taxon>Mycobacteriales</taxon>
        <taxon>Mycobacteriaceae</taxon>
        <taxon>Mycolicibacterium</taxon>
    </lineage>
</organism>
<feature type="transmembrane region" description="Helical" evidence="1">
    <location>
        <begin position="36"/>
        <end position="63"/>
    </location>
</feature>
<keyword evidence="3" id="KW-1185">Reference proteome</keyword>
<keyword evidence="1" id="KW-0472">Membrane</keyword>
<keyword evidence="1" id="KW-0812">Transmembrane</keyword>
<accession>A0A255DD22</accession>
<evidence type="ECO:0000256" key="1">
    <source>
        <dbReference type="SAM" id="Phobius"/>
    </source>
</evidence>
<dbReference type="AlphaFoldDB" id="A0A255DD22"/>
<dbReference type="Proteomes" id="UP000216063">
    <property type="component" value="Unassembled WGS sequence"/>
</dbReference>
<reference evidence="2 3" key="1">
    <citation type="submission" date="2017-07" db="EMBL/GenBank/DDBJ databases">
        <title>The new phylogeny of genus Mycobacterium.</title>
        <authorList>
            <person name="Tortoli E."/>
            <person name="Trovato A."/>
            <person name="Cirillo D.M."/>
        </authorList>
    </citation>
    <scope>NUCLEOTIDE SEQUENCE [LARGE SCALE GENOMIC DNA]</scope>
    <source>
        <strain evidence="2 3">ATCC 33027</strain>
    </source>
</reference>